<proteinExistence type="inferred from homology"/>
<evidence type="ECO:0000313" key="8">
    <source>
        <dbReference type="Proteomes" id="UP000242243"/>
    </source>
</evidence>
<keyword evidence="1" id="KW-0547">Nucleotide-binding</keyword>
<evidence type="ECO:0000313" key="9">
    <source>
        <dbReference type="Proteomes" id="UP000321547"/>
    </source>
</evidence>
<comment type="similarity">
    <text evidence="3">Belongs to the MoxR family.</text>
</comment>
<name>A0A1I5QTV1_9BACI</name>
<dbReference type="Proteomes" id="UP000242243">
    <property type="component" value="Unassembled WGS sequence"/>
</dbReference>
<dbReference type="PANTHER" id="PTHR42759:SF5">
    <property type="entry name" value="METHANOL DEHYDROGENASE REGULATOR"/>
    <property type="match status" value="1"/>
</dbReference>
<keyword evidence="9" id="KW-1185">Reference proteome</keyword>
<dbReference type="Pfam" id="PF17863">
    <property type="entry name" value="AAA_lid_2"/>
    <property type="match status" value="1"/>
</dbReference>
<organism evidence="7 8">
    <name type="scientific">Halolactibacillus halophilus</name>
    <dbReference type="NCBI Taxonomy" id="306540"/>
    <lineage>
        <taxon>Bacteria</taxon>
        <taxon>Bacillati</taxon>
        <taxon>Bacillota</taxon>
        <taxon>Bacilli</taxon>
        <taxon>Bacillales</taxon>
        <taxon>Bacillaceae</taxon>
        <taxon>Halolactibacillus</taxon>
    </lineage>
</organism>
<dbReference type="RefSeq" id="WP_089832570.1">
    <property type="nucleotide sequence ID" value="NZ_BJWI01000019.1"/>
</dbReference>
<dbReference type="PIRSF" id="PIRSF002849">
    <property type="entry name" value="AAA_ATPase_chaperone_MoxR_prd"/>
    <property type="match status" value="1"/>
</dbReference>
<dbReference type="GO" id="GO:0016887">
    <property type="term" value="F:ATP hydrolysis activity"/>
    <property type="evidence" value="ECO:0007669"/>
    <property type="project" value="InterPro"/>
</dbReference>
<dbReference type="SUPFAM" id="SSF52540">
    <property type="entry name" value="P-loop containing nucleoside triphosphate hydrolases"/>
    <property type="match status" value="1"/>
</dbReference>
<dbReference type="EMBL" id="BJWI01000019">
    <property type="protein sequence ID" value="GEM01922.1"/>
    <property type="molecule type" value="Genomic_DNA"/>
</dbReference>
<dbReference type="PANTHER" id="PTHR42759">
    <property type="entry name" value="MOXR FAMILY PROTEIN"/>
    <property type="match status" value="1"/>
</dbReference>
<dbReference type="Pfam" id="PF07726">
    <property type="entry name" value="AAA_3"/>
    <property type="match status" value="1"/>
</dbReference>
<reference evidence="7 8" key="1">
    <citation type="submission" date="2016-10" db="EMBL/GenBank/DDBJ databases">
        <authorList>
            <person name="de Groot N.N."/>
        </authorList>
    </citation>
    <scope>NUCLEOTIDE SEQUENCE [LARGE SCALE GENOMIC DNA]</scope>
    <source>
        <strain evidence="7 8">DSM 17073</strain>
    </source>
</reference>
<evidence type="ECO:0000259" key="4">
    <source>
        <dbReference type="Pfam" id="PF07726"/>
    </source>
</evidence>
<dbReference type="AlphaFoldDB" id="A0A1I5QTV1"/>
<dbReference type="Gene3D" id="1.10.8.80">
    <property type="entry name" value="Magnesium chelatase subunit I, C-Terminal domain"/>
    <property type="match status" value="1"/>
</dbReference>
<evidence type="ECO:0000313" key="6">
    <source>
        <dbReference type="EMBL" id="GEM01922.1"/>
    </source>
</evidence>
<dbReference type="STRING" id="306540.SAMN05421839_12437"/>
<dbReference type="InterPro" id="IPR027417">
    <property type="entry name" value="P-loop_NTPase"/>
</dbReference>
<protein>
    <submittedName>
        <fullName evidence="7">MoxR-like ATPase</fullName>
    </submittedName>
</protein>
<evidence type="ECO:0000313" key="7">
    <source>
        <dbReference type="EMBL" id="SFP49714.1"/>
    </source>
</evidence>
<dbReference type="OrthoDB" id="9808397at2"/>
<dbReference type="Gene3D" id="3.40.50.300">
    <property type="entry name" value="P-loop containing nucleotide triphosphate hydrolases"/>
    <property type="match status" value="1"/>
</dbReference>
<dbReference type="CDD" id="cd00009">
    <property type="entry name" value="AAA"/>
    <property type="match status" value="1"/>
</dbReference>
<evidence type="ECO:0000256" key="2">
    <source>
        <dbReference type="ARBA" id="ARBA00022840"/>
    </source>
</evidence>
<dbReference type="FunFam" id="3.40.50.300:FF:000640">
    <property type="entry name" value="MoxR family ATPase"/>
    <property type="match status" value="1"/>
</dbReference>
<dbReference type="Proteomes" id="UP000321547">
    <property type="component" value="Unassembled WGS sequence"/>
</dbReference>
<keyword evidence="2" id="KW-0067">ATP-binding</keyword>
<dbReference type="InterPro" id="IPR041628">
    <property type="entry name" value="ChlI/MoxR_AAA_lid"/>
</dbReference>
<dbReference type="InterPro" id="IPR050764">
    <property type="entry name" value="CbbQ/NirQ/NorQ/GpvN"/>
</dbReference>
<feature type="domain" description="ChlI/MoxR AAA lid" evidence="5">
    <location>
        <begin position="230"/>
        <end position="302"/>
    </location>
</feature>
<gene>
    <name evidence="6" type="primary">yeaC</name>
    <name evidence="6" type="ORF">HHA03_14540</name>
    <name evidence="7" type="ORF">SAMN05421839_12437</name>
</gene>
<dbReference type="InterPro" id="IPR011703">
    <property type="entry name" value="ATPase_AAA-3"/>
</dbReference>
<evidence type="ECO:0000259" key="5">
    <source>
        <dbReference type="Pfam" id="PF17863"/>
    </source>
</evidence>
<sequence>MTTYHEQLNKCIDQIETVIVGKRDMIMMSLTSLLSGGHLLIEDVPGVGKTMLVRALAKTLGCDFSRIQFTPDLLPSDVLGVSIYQPKTGEFSYMKGPIMSHIVLADEINRTSPKTQAALLEAMEEHSVTIDGKTMPIDEPFFVMATQNPIEYEGTYPLPEAQLDRFLMKVNMGYPTFDEELLLLSMNETTEPIDKLSTILSQVDILNIRKEVETVHVSGLIKRYILELVRATRHANQVALGVSPRGGINLLKATKAYAYLMGRDYVIPDDVMTLVPAVFCHRMLLTDEAMYQQIAVEQIITTILSQVDIPVEDDRV</sequence>
<dbReference type="GO" id="GO:0005524">
    <property type="term" value="F:ATP binding"/>
    <property type="evidence" value="ECO:0007669"/>
    <property type="project" value="UniProtKB-KW"/>
</dbReference>
<reference evidence="6 9" key="2">
    <citation type="submission" date="2019-07" db="EMBL/GenBank/DDBJ databases">
        <title>Whole genome shotgun sequence of Halolactibacillus halophilus NBRC 100868.</title>
        <authorList>
            <person name="Hosoyama A."/>
            <person name="Uohara A."/>
            <person name="Ohji S."/>
            <person name="Ichikawa N."/>
        </authorList>
    </citation>
    <scope>NUCLEOTIDE SEQUENCE [LARGE SCALE GENOMIC DNA]</scope>
    <source>
        <strain evidence="6 9">NBRC 100868</strain>
    </source>
</reference>
<evidence type="ECO:0000256" key="1">
    <source>
        <dbReference type="ARBA" id="ARBA00022741"/>
    </source>
</evidence>
<evidence type="ECO:0000256" key="3">
    <source>
        <dbReference type="ARBA" id="ARBA00061607"/>
    </source>
</evidence>
<accession>A0A1I5QTV1</accession>
<dbReference type="EMBL" id="FOXC01000024">
    <property type="protein sequence ID" value="SFP49714.1"/>
    <property type="molecule type" value="Genomic_DNA"/>
</dbReference>
<feature type="domain" description="ATPase AAA-3" evidence="4">
    <location>
        <begin position="38"/>
        <end position="168"/>
    </location>
</feature>